<dbReference type="SUPFAM" id="SSF51984">
    <property type="entry name" value="MurCD N-terminal domain"/>
    <property type="match status" value="1"/>
</dbReference>
<feature type="domain" description="Mur ligase C-terminal" evidence="16">
    <location>
        <begin position="315"/>
        <end position="443"/>
    </location>
</feature>
<evidence type="ECO:0000256" key="4">
    <source>
        <dbReference type="ARBA" id="ARBA00022490"/>
    </source>
</evidence>
<comment type="caution">
    <text evidence="18">The sequence shown here is derived from an EMBL/GenBank/DDBJ whole genome shotgun (WGS) entry which is preliminary data.</text>
</comment>
<dbReference type="Gene3D" id="3.40.50.720">
    <property type="entry name" value="NAD(P)-binding Rossmann-like Domain"/>
    <property type="match status" value="1"/>
</dbReference>
<evidence type="ECO:0000256" key="13">
    <source>
        <dbReference type="ARBA" id="ARBA00047833"/>
    </source>
</evidence>
<keyword evidence="10 14" id="KW-0573">Peptidoglycan synthesis</keyword>
<evidence type="ECO:0000256" key="7">
    <source>
        <dbReference type="ARBA" id="ARBA00022741"/>
    </source>
</evidence>
<evidence type="ECO:0000256" key="14">
    <source>
        <dbReference type="HAMAP-Rule" id="MF_00046"/>
    </source>
</evidence>
<dbReference type="Gene3D" id="3.90.190.20">
    <property type="entry name" value="Mur ligase, C-terminal domain"/>
    <property type="match status" value="1"/>
</dbReference>
<comment type="subcellular location">
    <subcellularLocation>
        <location evidence="1 14">Cytoplasm</location>
    </subcellularLocation>
</comment>
<evidence type="ECO:0000256" key="9">
    <source>
        <dbReference type="ARBA" id="ARBA00022960"/>
    </source>
</evidence>
<comment type="similarity">
    <text evidence="14">Belongs to the MurCDEF family.</text>
</comment>
<dbReference type="GO" id="GO:0008763">
    <property type="term" value="F:UDP-N-acetylmuramate-L-alanine ligase activity"/>
    <property type="evidence" value="ECO:0007669"/>
    <property type="project" value="UniProtKB-UniRule"/>
</dbReference>
<feature type="domain" description="Mur ligase central" evidence="17">
    <location>
        <begin position="114"/>
        <end position="292"/>
    </location>
</feature>
<dbReference type="EC" id="6.3.2.8" evidence="3 14"/>
<dbReference type="Gene3D" id="3.40.1190.10">
    <property type="entry name" value="Mur-like, catalytic domain"/>
    <property type="match status" value="1"/>
</dbReference>
<evidence type="ECO:0000256" key="1">
    <source>
        <dbReference type="ARBA" id="ARBA00004496"/>
    </source>
</evidence>
<proteinExistence type="inferred from homology"/>
<dbReference type="InterPro" id="IPR036615">
    <property type="entry name" value="Mur_ligase_C_dom_sf"/>
</dbReference>
<name>A0A1F4PZP5_UNCSA</name>
<evidence type="ECO:0000256" key="3">
    <source>
        <dbReference type="ARBA" id="ARBA00012211"/>
    </source>
</evidence>
<keyword evidence="7 14" id="KW-0547">Nucleotide-binding</keyword>
<dbReference type="InterPro" id="IPR005758">
    <property type="entry name" value="UDP-N-AcMur_Ala_ligase_MurC"/>
</dbReference>
<dbReference type="SUPFAM" id="SSF53244">
    <property type="entry name" value="MurD-like peptide ligases, peptide-binding domain"/>
    <property type="match status" value="1"/>
</dbReference>
<dbReference type="Pfam" id="PF08245">
    <property type="entry name" value="Mur_ligase_M"/>
    <property type="match status" value="1"/>
</dbReference>
<keyword evidence="12 14" id="KW-0961">Cell wall biogenesis/degradation</keyword>
<dbReference type="GO" id="GO:0071555">
    <property type="term" value="P:cell wall organization"/>
    <property type="evidence" value="ECO:0007669"/>
    <property type="project" value="UniProtKB-KW"/>
</dbReference>
<evidence type="ECO:0000256" key="6">
    <source>
        <dbReference type="ARBA" id="ARBA00022618"/>
    </source>
</evidence>
<dbReference type="InterPro" id="IPR050061">
    <property type="entry name" value="MurCDEF_pg_biosynth"/>
</dbReference>
<evidence type="ECO:0000256" key="10">
    <source>
        <dbReference type="ARBA" id="ARBA00022984"/>
    </source>
</evidence>
<keyword evidence="6 14" id="KW-0132">Cell division</keyword>
<dbReference type="InterPro" id="IPR036565">
    <property type="entry name" value="Mur-like_cat_sf"/>
</dbReference>
<accession>A0A1F4PZP5</accession>
<dbReference type="Pfam" id="PF01225">
    <property type="entry name" value="Mur_ligase"/>
    <property type="match status" value="1"/>
</dbReference>
<evidence type="ECO:0000256" key="11">
    <source>
        <dbReference type="ARBA" id="ARBA00023306"/>
    </source>
</evidence>
<dbReference type="Pfam" id="PF02875">
    <property type="entry name" value="Mur_ligase_C"/>
    <property type="match status" value="1"/>
</dbReference>
<dbReference type="AlphaFoldDB" id="A0A1F4PZP5"/>
<gene>
    <name evidence="14" type="primary">murC</name>
    <name evidence="18" type="ORF">A2625_02335</name>
</gene>
<evidence type="ECO:0000259" key="17">
    <source>
        <dbReference type="Pfam" id="PF08245"/>
    </source>
</evidence>
<dbReference type="GO" id="GO:0005524">
    <property type="term" value="F:ATP binding"/>
    <property type="evidence" value="ECO:0007669"/>
    <property type="project" value="UniProtKB-UniRule"/>
</dbReference>
<dbReference type="GO" id="GO:0051301">
    <property type="term" value="P:cell division"/>
    <property type="evidence" value="ECO:0007669"/>
    <property type="project" value="UniProtKB-KW"/>
</dbReference>
<dbReference type="HAMAP" id="MF_00046">
    <property type="entry name" value="MurC"/>
    <property type="match status" value="1"/>
</dbReference>
<dbReference type="GO" id="GO:0009252">
    <property type="term" value="P:peptidoglycan biosynthetic process"/>
    <property type="evidence" value="ECO:0007669"/>
    <property type="project" value="UniProtKB-UniRule"/>
</dbReference>
<comment type="catalytic activity">
    <reaction evidence="13 14">
        <text>UDP-N-acetyl-alpha-D-muramate + L-alanine + ATP = UDP-N-acetyl-alpha-D-muramoyl-L-alanine + ADP + phosphate + H(+)</text>
        <dbReference type="Rhea" id="RHEA:23372"/>
        <dbReference type="ChEBI" id="CHEBI:15378"/>
        <dbReference type="ChEBI" id="CHEBI:30616"/>
        <dbReference type="ChEBI" id="CHEBI:43474"/>
        <dbReference type="ChEBI" id="CHEBI:57972"/>
        <dbReference type="ChEBI" id="CHEBI:70757"/>
        <dbReference type="ChEBI" id="CHEBI:83898"/>
        <dbReference type="ChEBI" id="CHEBI:456216"/>
        <dbReference type="EC" id="6.3.2.8"/>
    </reaction>
</comment>
<evidence type="ECO:0000313" key="18">
    <source>
        <dbReference type="EMBL" id="OGB89141.1"/>
    </source>
</evidence>
<comment type="pathway">
    <text evidence="2 14">Cell wall biogenesis; peptidoglycan biosynthesis.</text>
</comment>
<keyword evidence="5 14" id="KW-0436">Ligase</keyword>
<comment type="function">
    <text evidence="14">Cell wall formation.</text>
</comment>
<evidence type="ECO:0000313" key="19">
    <source>
        <dbReference type="Proteomes" id="UP000178724"/>
    </source>
</evidence>
<protein>
    <recommendedName>
        <fullName evidence="3 14">UDP-N-acetylmuramate--L-alanine ligase</fullName>
        <ecNumber evidence="3 14">6.3.2.8</ecNumber>
    </recommendedName>
    <alternativeName>
        <fullName evidence="14">UDP-N-acetylmuramoyl-L-alanine synthetase</fullName>
    </alternativeName>
</protein>
<dbReference type="GO" id="GO:0005737">
    <property type="term" value="C:cytoplasm"/>
    <property type="evidence" value="ECO:0007669"/>
    <property type="project" value="UniProtKB-SubCell"/>
</dbReference>
<evidence type="ECO:0000256" key="8">
    <source>
        <dbReference type="ARBA" id="ARBA00022840"/>
    </source>
</evidence>
<dbReference type="InterPro" id="IPR000713">
    <property type="entry name" value="Mur_ligase_N"/>
</dbReference>
<evidence type="ECO:0000256" key="5">
    <source>
        <dbReference type="ARBA" id="ARBA00022598"/>
    </source>
</evidence>
<feature type="binding site" evidence="14">
    <location>
        <begin position="116"/>
        <end position="122"/>
    </location>
    <ligand>
        <name>ATP</name>
        <dbReference type="ChEBI" id="CHEBI:30616"/>
    </ligand>
</feature>
<evidence type="ECO:0000256" key="2">
    <source>
        <dbReference type="ARBA" id="ARBA00004752"/>
    </source>
</evidence>
<dbReference type="InterPro" id="IPR013221">
    <property type="entry name" value="Mur_ligase_cen"/>
</dbReference>
<dbReference type="PANTHER" id="PTHR43445">
    <property type="entry name" value="UDP-N-ACETYLMURAMATE--L-ALANINE LIGASE-RELATED"/>
    <property type="match status" value="1"/>
</dbReference>
<dbReference type="GO" id="GO:0008360">
    <property type="term" value="P:regulation of cell shape"/>
    <property type="evidence" value="ECO:0007669"/>
    <property type="project" value="UniProtKB-KW"/>
</dbReference>
<dbReference type="NCBIfam" id="TIGR01082">
    <property type="entry name" value="murC"/>
    <property type="match status" value="1"/>
</dbReference>
<keyword evidence="11 14" id="KW-0131">Cell cycle</keyword>
<dbReference type="EMBL" id="METM01000029">
    <property type="protein sequence ID" value="OGB89141.1"/>
    <property type="molecule type" value="Genomic_DNA"/>
</dbReference>
<dbReference type="UniPathway" id="UPA00219"/>
<dbReference type="PANTHER" id="PTHR43445:SF3">
    <property type="entry name" value="UDP-N-ACETYLMURAMATE--L-ALANINE LIGASE"/>
    <property type="match status" value="1"/>
</dbReference>
<evidence type="ECO:0000259" key="16">
    <source>
        <dbReference type="Pfam" id="PF02875"/>
    </source>
</evidence>
<evidence type="ECO:0000259" key="15">
    <source>
        <dbReference type="Pfam" id="PF01225"/>
    </source>
</evidence>
<keyword evidence="9 14" id="KW-0133">Cell shape</keyword>
<evidence type="ECO:0000256" key="12">
    <source>
        <dbReference type="ARBA" id="ARBA00023316"/>
    </source>
</evidence>
<organism evidence="18 19">
    <name type="scientific">candidate division WOR-1 bacterium RIFCSPHIGHO2_01_FULL_53_15</name>
    <dbReference type="NCBI Taxonomy" id="1802564"/>
    <lineage>
        <taxon>Bacteria</taxon>
        <taxon>Bacillati</taxon>
        <taxon>Saganbacteria</taxon>
    </lineage>
</organism>
<dbReference type="InterPro" id="IPR004101">
    <property type="entry name" value="Mur_ligase_C"/>
</dbReference>
<keyword evidence="8 14" id="KW-0067">ATP-binding</keyword>
<sequence length="465" mass="50495">MELDLERSKNIHLVGVGGCGMSGIARVLHEMGFKVSGSDIKEGVNTIRLKDLGVKIFIGHEGSQVRDADSLVYSSAVKPDNPELTEAAAKGIRAFRRAEVLAWIMARSKNRVAVAGTHGKTTTTAMTARVLEAAQLNPTYLIGCDMDYADGNARLGAGAYVVAEADESDSSFLCYQPTIEVITNIEADHMEHFGSLDELTATFERFMDRLAGEGLIVIDGTDPNNKLLMAKRKQRSVTYGLDPAMEWNAADLSFENYSSRYVLRRGRDELGAVALSVPGWQNILNSLAVFAVGCELGLDFNAIAGALRSFVGVRRRFSTVGEQDGILIIDDYAHHPTEIKATLAAARSGWPKSRVICVFQPHRFTRTMILKDQFAGAFDNADKVIITDIYAASENPIPGVTGKTIADLLAPEKTLFVPKKEQIAEQLVKDLKAGDIVLTLGAGDIYTVGKEILARLKMKGADKSP</sequence>
<feature type="domain" description="Mur ligase N-terminal catalytic" evidence="15">
    <location>
        <begin position="10"/>
        <end position="108"/>
    </location>
</feature>
<keyword evidence="4 14" id="KW-0963">Cytoplasm</keyword>
<dbReference type="Proteomes" id="UP000178724">
    <property type="component" value="Unassembled WGS sequence"/>
</dbReference>
<dbReference type="SUPFAM" id="SSF53623">
    <property type="entry name" value="MurD-like peptide ligases, catalytic domain"/>
    <property type="match status" value="1"/>
</dbReference>
<reference evidence="18 19" key="1">
    <citation type="journal article" date="2016" name="Nat. Commun.">
        <title>Thousands of microbial genomes shed light on interconnected biogeochemical processes in an aquifer system.</title>
        <authorList>
            <person name="Anantharaman K."/>
            <person name="Brown C.T."/>
            <person name="Hug L.A."/>
            <person name="Sharon I."/>
            <person name="Castelle C.J."/>
            <person name="Probst A.J."/>
            <person name="Thomas B.C."/>
            <person name="Singh A."/>
            <person name="Wilkins M.J."/>
            <person name="Karaoz U."/>
            <person name="Brodie E.L."/>
            <person name="Williams K.H."/>
            <person name="Hubbard S.S."/>
            <person name="Banfield J.F."/>
        </authorList>
    </citation>
    <scope>NUCLEOTIDE SEQUENCE [LARGE SCALE GENOMIC DNA]</scope>
</reference>